<protein>
    <submittedName>
        <fullName evidence="2">Divalent-cation tolerance protein CutA</fullName>
    </submittedName>
</protein>
<gene>
    <name evidence="2" type="primary">cutA</name>
    <name evidence="3" type="ORF">R77569_02880</name>
    <name evidence="2" type="ORF">R77591_02932</name>
</gene>
<dbReference type="Proteomes" id="UP001190452">
    <property type="component" value="Unassembled WGS sequence"/>
</dbReference>
<dbReference type="RefSeq" id="WP_063392097.1">
    <property type="nucleotide sequence ID" value="NZ_CATVWW010000012.1"/>
</dbReference>
<dbReference type="GO" id="GO:0010038">
    <property type="term" value="P:response to metal ion"/>
    <property type="evidence" value="ECO:0007669"/>
    <property type="project" value="InterPro"/>
</dbReference>
<dbReference type="EMBL" id="CAUDKV010000011">
    <property type="protein sequence ID" value="CAJ0877310.1"/>
    <property type="molecule type" value="Genomic_DNA"/>
</dbReference>
<dbReference type="Proteomes" id="UP001190002">
    <property type="component" value="Unassembled WGS sequence"/>
</dbReference>
<dbReference type="AlphaFoldDB" id="A0AAD2ASS8"/>
<dbReference type="InterPro" id="IPR004323">
    <property type="entry name" value="Ion_tolerance_CutA"/>
</dbReference>
<keyword evidence="5" id="KW-1185">Reference proteome</keyword>
<dbReference type="InterPro" id="IPR011322">
    <property type="entry name" value="N-reg_PII-like_a/b"/>
</dbReference>
<dbReference type="InterPro" id="IPR015867">
    <property type="entry name" value="N-reg_PII/ATP_PRibTrfase_C"/>
</dbReference>
<evidence type="ECO:0000313" key="2">
    <source>
        <dbReference type="EMBL" id="CAJ0686551.1"/>
    </source>
</evidence>
<dbReference type="Gene3D" id="3.30.70.120">
    <property type="match status" value="1"/>
</dbReference>
<dbReference type="EMBL" id="CATVXE010000012">
    <property type="protein sequence ID" value="CAJ0686551.1"/>
    <property type="molecule type" value="Genomic_DNA"/>
</dbReference>
<dbReference type="SUPFAM" id="SSF54913">
    <property type="entry name" value="GlnB-like"/>
    <property type="match status" value="1"/>
</dbReference>
<dbReference type="Pfam" id="PF03091">
    <property type="entry name" value="CutA1"/>
    <property type="match status" value="1"/>
</dbReference>
<evidence type="ECO:0000313" key="5">
    <source>
        <dbReference type="Proteomes" id="UP001190452"/>
    </source>
</evidence>
<reference evidence="2 5" key="1">
    <citation type="submission" date="2023-07" db="EMBL/GenBank/DDBJ databases">
        <authorList>
            <person name="Peeters C."/>
        </authorList>
    </citation>
    <scope>NUCLEOTIDE SEQUENCE</scope>
    <source>
        <strain evidence="3 5">R-77569</strain>
        <strain evidence="2">R-77591</strain>
    </source>
</reference>
<dbReference type="GO" id="GO:0005507">
    <property type="term" value="F:copper ion binding"/>
    <property type="evidence" value="ECO:0007669"/>
    <property type="project" value="TreeGrafter"/>
</dbReference>
<sequence length="113" mass="12046">MPAGTDVLLVLTNLPDVDSADRVTEAVLESRSAACVNRLPACASSYWWNGAIEHATEIPLLIKTTQAVYPALEAVLRQAHPYEVPEIIAVPVTAGLPAYLAWVAEEASPPPSI</sequence>
<evidence type="ECO:0000313" key="3">
    <source>
        <dbReference type="EMBL" id="CAJ0877310.1"/>
    </source>
</evidence>
<dbReference type="PANTHER" id="PTHR23419:SF8">
    <property type="entry name" value="FI09726P"/>
    <property type="match status" value="1"/>
</dbReference>
<comment type="similarity">
    <text evidence="1">Belongs to the CutA family.</text>
</comment>
<proteinExistence type="inferred from homology"/>
<name>A0AAD2ASS8_9RALS</name>
<dbReference type="PANTHER" id="PTHR23419">
    <property type="entry name" value="DIVALENT CATION TOLERANCE CUTA-RELATED"/>
    <property type="match status" value="1"/>
</dbReference>
<organism evidence="2 4">
    <name type="scientific">Ralstonia mannitolilytica</name>
    <dbReference type="NCBI Taxonomy" id="105219"/>
    <lineage>
        <taxon>Bacteria</taxon>
        <taxon>Pseudomonadati</taxon>
        <taxon>Pseudomonadota</taxon>
        <taxon>Betaproteobacteria</taxon>
        <taxon>Burkholderiales</taxon>
        <taxon>Burkholderiaceae</taxon>
        <taxon>Ralstonia</taxon>
    </lineage>
</organism>
<comment type="caution">
    <text evidence="2">The sequence shown here is derived from an EMBL/GenBank/DDBJ whole genome shotgun (WGS) entry which is preliminary data.</text>
</comment>
<evidence type="ECO:0000256" key="1">
    <source>
        <dbReference type="ARBA" id="ARBA00010169"/>
    </source>
</evidence>
<accession>A0AAD2ASS8</accession>
<evidence type="ECO:0000313" key="4">
    <source>
        <dbReference type="Proteomes" id="UP001190002"/>
    </source>
</evidence>